<dbReference type="SUPFAM" id="SSF48498">
    <property type="entry name" value="Tetracyclin repressor-like, C-terminal domain"/>
    <property type="match status" value="1"/>
</dbReference>
<feature type="DNA-binding region" description="H-T-H motif" evidence="4">
    <location>
        <begin position="42"/>
        <end position="61"/>
    </location>
</feature>
<dbReference type="PANTHER" id="PTHR47506">
    <property type="entry name" value="TRANSCRIPTIONAL REGULATORY PROTEIN"/>
    <property type="match status" value="1"/>
</dbReference>
<sequence>MVDRTVNNFYFQGMARPRTFDEAQVLRAVRDQFWNKGYAATSMDDLMQATGLGKGSLYGAFGDKHQLFLKVFDAYCVSSVEAVKKTLEGPDAGALERLRQYLLGVATASAAPANRRGCLLGRGTAELAAQDAQVADRALETFRGLEAAFVRCLEQARAHGDLAAQADPRKLGAMLLAVMRGLEAVGKAGMDEASLRGMVETAFEGLPAPAKRRR</sequence>
<dbReference type="Pfam" id="PF00440">
    <property type="entry name" value="TetR_N"/>
    <property type="match status" value="1"/>
</dbReference>
<evidence type="ECO:0000256" key="2">
    <source>
        <dbReference type="ARBA" id="ARBA00023125"/>
    </source>
</evidence>
<evidence type="ECO:0000313" key="7">
    <source>
        <dbReference type="Proteomes" id="UP000268313"/>
    </source>
</evidence>
<keyword evidence="2 4" id="KW-0238">DNA-binding</keyword>
<dbReference type="Gene3D" id="1.10.357.10">
    <property type="entry name" value="Tetracycline Repressor, domain 2"/>
    <property type="match status" value="1"/>
</dbReference>
<dbReference type="Proteomes" id="UP000268313">
    <property type="component" value="Unassembled WGS sequence"/>
</dbReference>
<comment type="caution">
    <text evidence="6">The sequence shown here is derived from an EMBL/GenBank/DDBJ whole genome shotgun (WGS) entry which is preliminary data.</text>
</comment>
<keyword evidence="3" id="KW-0804">Transcription</keyword>
<evidence type="ECO:0000256" key="4">
    <source>
        <dbReference type="PROSITE-ProRule" id="PRU00335"/>
    </source>
</evidence>
<evidence type="ECO:0000256" key="3">
    <source>
        <dbReference type="ARBA" id="ARBA00023163"/>
    </source>
</evidence>
<dbReference type="GO" id="GO:0003677">
    <property type="term" value="F:DNA binding"/>
    <property type="evidence" value="ECO:0007669"/>
    <property type="project" value="UniProtKB-UniRule"/>
</dbReference>
<organism evidence="6 7">
    <name type="scientific">Corallococcus carmarthensis</name>
    <dbReference type="NCBI Taxonomy" id="2316728"/>
    <lineage>
        <taxon>Bacteria</taxon>
        <taxon>Pseudomonadati</taxon>
        <taxon>Myxococcota</taxon>
        <taxon>Myxococcia</taxon>
        <taxon>Myxococcales</taxon>
        <taxon>Cystobacterineae</taxon>
        <taxon>Myxococcaceae</taxon>
        <taxon>Corallococcus</taxon>
    </lineage>
</organism>
<dbReference type="InterPro" id="IPR011075">
    <property type="entry name" value="TetR_C"/>
</dbReference>
<dbReference type="InterPro" id="IPR009057">
    <property type="entry name" value="Homeodomain-like_sf"/>
</dbReference>
<protein>
    <submittedName>
        <fullName evidence="6">TetR/AcrR family transcriptional regulator</fullName>
    </submittedName>
</protein>
<accession>A0A3A8K4D8</accession>
<gene>
    <name evidence="6" type="ORF">D7X32_27875</name>
</gene>
<keyword evidence="7" id="KW-1185">Reference proteome</keyword>
<evidence type="ECO:0000259" key="5">
    <source>
        <dbReference type="PROSITE" id="PS50977"/>
    </source>
</evidence>
<dbReference type="PROSITE" id="PS01081">
    <property type="entry name" value="HTH_TETR_1"/>
    <property type="match status" value="1"/>
</dbReference>
<evidence type="ECO:0000313" key="6">
    <source>
        <dbReference type="EMBL" id="RKG98980.1"/>
    </source>
</evidence>
<dbReference type="EMBL" id="RAWE01000126">
    <property type="protein sequence ID" value="RKG98980.1"/>
    <property type="molecule type" value="Genomic_DNA"/>
</dbReference>
<dbReference type="PROSITE" id="PS50977">
    <property type="entry name" value="HTH_TETR_2"/>
    <property type="match status" value="1"/>
</dbReference>
<feature type="domain" description="HTH tetR-type" evidence="5">
    <location>
        <begin position="19"/>
        <end position="79"/>
    </location>
</feature>
<dbReference type="Gene3D" id="1.10.10.60">
    <property type="entry name" value="Homeodomain-like"/>
    <property type="match status" value="1"/>
</dbReference>
<dbReference type="InterPro" id="IPR023772">
    <property type="entry name" value="DNA-bd_HTH_TetR-type_CS"/>
</dbReference>
<keyword evidence="1" id="KW-0805">Transcription regulation</keyword>
<evidence type="ECO:0000256" key="1">
    <source>
        <dbReference type="ARBA" id="ARBA00023015"/>
    </source>
</evidence>
<dbReference type="InterPro" id="IPR036271">
    <property type="entry name" value="Tet_transcr_reg_TetR-rel_C_sf"/>
</dbReference>
<name>A0A3A8K4D8_9BACT</name>
<dbReference type="OrthoDB" id="270177at2"/>
<proteinExistence type="predicted"/>
<dbReference type="InterPro" id="IPR001647">
    <property type="entry name" value="HTH_TetR"/>
</dbReference>
<dbReference type="SUPFAM" id="SSF46689">
    <property type="entry name" value="Homeodomain-like"/>
    <property type="match status" value="1"/>
</dbReference>
<reference evidence="7" key="1">
    <citation type="submission" date="2018-09" db="EMBL/GenBank/DDBJ databases">
        <authorList>
            <person name="Livingstone P.G."/>
            <person name="Whitworth D.E."/>
        </authorList>
    </citation>
    <scope>NUCLEOTIDE SEQUENCE [LARGE SCALE GENOMIC DNA]</scope>
    <source>
        <strain evidence="7">CA043D</strain>
    </source>
</reference>
<dbReference type="AlphaFoldDB" id="A0A3A8K4D8"/>
<dbReference type="PANTHER" id="PTHR47506:SF1">
    <property type="entry name" value="HTH-TYPE TRANSCRIPTIONAL REGULATOR YJDC"/>
    <property type="match status" value="1"/>
</dbReference>
<dbReference type="Pfam" id="PF16925">
    <property type="entry name" value="TetR_C_13"/>
    <property type="match status" value="1"/>
</dbReference>